<dbReference type="Pfam" id="PF00300">
    <property type="entry name" value="His_Phos_1"/>
    <property type="match status" value="2"/>
</dbReference>
<dbReference type="Proteomes" id="UP001138997">
    <property type="component" value="Unassembled WGS sequence"/>
</dbReference>
<evidence type="ECO:0000313" key="3">
    <source>
        <dbReference type="EMBL" id="MCD5309552.1"/>
    </source>
</evidence>
<keyword evidence="1" id="KW-0324">Glycolysis</keyword>
<dbReference type="GO" id="GO:0016791">
    <property type="term" value="F:phosphatase activity"/>
    <property type="evidence" value="ECO:0007669"/>
    <property type="project" value="TreeGrafter"/>
</dbReference>
<reference evidence="3" key="1">
    <citation type="submission" date="2021-11" db="EMBL/GenBank/DDBJ databases">
        <title>Streptomyces corallinus and Kineosporia corallina sp. nov., two new coral-derived marine actinobacteria.</title>
        <authorList>
            <person name="Buangrab K."/>
            <person name="Sutthacheep M."/>
            <person name="Yeemin T."/>
            <person name="Harunari E."/>
            <person name="Igarashi Y."/>
            <person name="Sripreechasak P."/>
            <person name="Kanchanasin P."/>
            <person name="Tanasupawat S."/>
            <person name="Phongsopitanun W."/>
        </authorList>
    </citation>
    <scope>NUCLEOTIDE SEQUENCE</scope>
    <source>
        <strain evidence="3">JCM 31032</strain>
    </source>
</reference>
<dbReference type="SMART" id="SM00855">
    <property type="entry name" value="PGAM"/>
    <property type="match status" value="1"/>
</dbReference>
<dbReference type="PANTHER" id="PTHR48100:SF1">
    <property type="entry name" value="HISTIDINE PHOSPHATASE FAMILY PROTEIN-RELATED"/>
    <property type="match status" value="1"/>
</dbReference>
<organism evidence="3 4">
    <name type="scientific">Kineosporia babensis</name>
    <dbReference type="NCBI Taxonomy" id="499548"/>
    <lineage>
        <taxon>Bacteria</taxon>
        <taxon>Bacillati</taxon>
        <taxon>Actinomycetota</taxon>
        <taxon>Actinomycetes</taxon>
        <taxon>Kineosporiales</taxon>
        <taxon>Kineosporiaceae</taxon>
        <taxon>Kineosporia</taxon>
    </lineage>
</organism>
<dbReference type="GO" id="GO:0005737">
    <property type="term" value="C:cytoplasm"/>
    <property type="evidence" value="ECO:0007669"/>
    <property type="project" value="TreeGrafter"/>
</dbReference>
<dbReference type="AlphaFoldDB" id="A0A9X1SRE2"/>
<sequence length="251" mass="27276">MQLVLVRHGQSSNNAHFLAELAAHRARVAEDPGGARIGEELVGYQNRVPEPELTDLGVRQAQALGSALAEGRLPFAPTYLYASPMIRAVSTARALSEASGLPILLQPDAYEVGGVQEVDPRTGVRSRCDGAALPALQGYGGNVLAPPGLFPADGGPWSGGFETDLEDALPRAQRLLSDLLITHRVDDVVVLVCHQFFAQFVMAAALKWERPPWRRFRLDNTAHASLRLEHGEVLTEWVNRVEHLDPADVTN</sequence>
<keyword evidence="4" id="KW-1185">Reference proteome</keyword>
<proteinExistence type="predicted"/>
<dbReference type="RefSeq" id="WP_231438476.1">
    <property type="nucleotide sequence ID" value="NZ_JAJOMB010000001.1"/>
</dbReference>
<accession>A0A9X1SRE2</accession>
<evidence type="ECO:0000313" key="4">
    <source>
        <dbReference type="Proteomes" id="UP001138997"/>
    </source>
</evidence>
<keyword evidence="2" id="KW-0413">Isomerase</keyword>
<dbReference type="SUPFAM" id="SSF53254">
    <property type="entry name" value="Phosphoglycerate mutase-like"/>
    <property type="match status" value="1"/>
</dbReference>
<dbReference type="InterPro" id="IPR050275">
    <property type="entry name" value="PGM_Phosphatase"/>
</dbReference>
<dbReference type="InterPro" id="IPR029033">
    <property type="entry name" value="His_PPase_superfam"/>
</dbReference>
<dbReference type="InterPro" id="IPR001345">
    <property type="entry name" value="PG/BPGM_mutase_AS"/>
</dbReference>
<protein>
    <submittedName>
        <fullName evidence="3">Histidine phosphatase family protein</fullName>
    </submittedName>
</protein>
<dbReference type="CDD" id="cd07067">
    <property type="entry name" value="HP_PGM_like"/>
    <property type="match status" value="1"/>
</dbReference>
<comment type="caution">
    <text evidence="3">The sequence shown here is derived from an EMBL/GenBank/DDBJ whole genome shotgun (WGS) entry which is preliminary data.</text>
</comment>
<name>A0A9X1SRE2_9ACTN</name>
<dbReference type="PROSITE" id="PS00175">
    <property type="entry name" value="PG_MUTASE"/>
    <property type="match status" value="1"/>
</dbReference>
<gene>
    <name evidence="3" type="ORF">LR394_01465</name>
</gene>
<dbReference type="PANTHER" id="PTHR48100">
    <property type="entry name" value="BROAD-SPECIFICITY PHOSPHATASE YOR283W-RELATED"/>
    <property type="match status" value="1"/>
</dbReference>
<dbReference type="EMBL" id="JAJOMB010000001">
    <property type="protein sequence ID" value="MCD5309552.1"/>
    <property type="molecule type" value="Genomic_DNA"/>
</dbReference>
<evidence type="ECO:0000256" key="2">
    <source>
        <dbReference type="ARBA" id="ARBA00023235"/>
    </source>
</evidence>
<dbReference type="Gene3D" id="3.40.50.1240">
    <property type="entry name" value="Phosphoglycerate mutase-like"/>
    <property type="match status" value="1"/>
</dbReference>
<evidence type="ECO:0000256" key="1">
    <source>
        <dbReference type="ARBA" id="ARBA00023152"/>
    </source>
</evidence>
<dbReference type="InterPro" id="IPR013078">
    <property type="entry name" value="His_Pase_superF_clade-1"/>
</dbReference>